<protein>
    <recommendedName>
        <fullName evidence="1">Glycosyltransferase 2-like domain-containing protein</fullName>
    </recommendedName>
</protein>
<accession>A0A0D7W0N9</accession>
<dbReference type="GO" id="GO:0016758">
    <property type="term" value="F:hexosyltransferase activity"/>
    <property type="evidence" value="ECO:0007669"/>
    <property type="project" value="UniProtKB-ARBA"/>
</dbReference>
<keyword evidence="4" id="KW-1185">Reference proteome</keyword>
<dbReference type="OrthoDB" id="761861at2"/>
<feature type="domain" description="Glycosyltransferase 2-like" evidence="1">
    <location>
        <begin position="3"/>
        <end position="91"/>
    </location>
</feature>
<dbReference type="STRING" id="1382798.PK35_10770"/>
<dbReference type="RefSeq" id="WP_044626729.1">
    <property type="nucleotide sequence ID" value="NZ_JTDV01000010.1"/>
</dbReference>
<reference evidence="3 4" key="1">
    <citation type="journal article" date="2015" name="Antonie Van Leeuwenhoek">
        <title>Tamlana nanhaiensis sp. nov., isolated from surface seawater collected from the South China Sea.</title>
        <authorList>
            <person name="Liu X."/>
            <person name="Lai Q."/>
            <person name="Du Y."/>
            <person name="Li G."/>
            <person name="Sun F."/>
            <person name="Shao Z."/>
        </authorList>
    </citation>
    <scope>NUCLEOTIDE SEQUENCE [LARGE SCALE GENOMIC DNA]</scope>
    <source>
        <strain evidence="3 4">FHC16</strain>
    </source>
</reference>
<dbReference type="SUPFAM" id="SSF53448">
    <property type="entry name" value="Nucleotide-diphospho-sugar transferases"/>
    <property type="match status" value="1"/>
</dbReference>
<dbReference type="AlphaFoldDB" id="A0A0D7W0N9"/>
<dbReference type="CDD" id="cd00761">
    <property type="entry name" value="Glyco_tranf_GTA_type"/>
    <property type="match status" value="1"/>
</dbReference>
<dbReference type="EMBL" id="JTDV01000010">
    <property type="protein sequence ID" value="KJD32086.1"/>
    <property type="molecule type" value="Genomic_DNA"/>
</dbReference>
<evidence type="ECO:0000313" key="3">
    <source>
        <dbReference type="EMBL" id="KJD32248.1"/>
    </source>
</evidence>
<dbReference type="EMBL" id="JTDV01000010">
    <property type="protein sequence ID" value="KJD32248.1"/>
    <property type="molecule type" value="Genomic_DNA"/>
</dbReference>
<name>A0A0D7W0N9_9FLAO</name>
<evidence type="ECO:0000313" key="4">
    <source>
        <dbReference type="Proteomes" id="UP000032361"/>
    </source>
</evidence>
<sequence>MLSVLIPTYNCQITQLVNILHKQTTALNIAFEIIVFDDCSTNKETTRQNQRITALKNTYYTILSKNLGRSAIRNALAKQAKYDLLLFIDAGTIPKSNSFIKNYIDLKVHKIASGGMTFLEIPPQKPNKLRWLYTKRREFKALCSSNFIIQKEVFLSHPFDETIKTYGYEDVLFFNTLKQHQFKIHFFNNPVIHNADDNAKIFIKKTETALNNLVLLYKKKKISPEQVKLLHVYLTLKSLKIAGLTSFIFKIVRPLVLINLNSNNPSILLFDFYRIGYLCRH</sequence>
<dbReference type="PATRIC" id="fig|1382798.3.peg.711"/>
<gene>
    <name evidence="2" type="ORF">PK35_10770</name>
    <name evidence="3" type="ORF">PK35_11655</name>
</gene>
<evidence type="ECO:0000259" key="1">
    <source>
        <dbReference type="Pfam" id="PF00535"/>
    </source>
</evidence>
<evidence type="ECO:0000313" key="2">
    <source>
        <dbReference type="EMBL" id="KJD32086.1"/>
    </source>
</evidence>
<dbReference type="InterPro" id="IPR029044">
    <property type="entry name" value="Nucleotide-diphossugar_trans"/>
</dbReference>
<dbReference type="InterPro" id="IPR001173">
    <property type="entry name" value="Glyco_trans_2-like"/>
</dbReference>
<dbReference type="Pfam" id="PF00535">
    <property type="entry name" value="Glycos_transf_2"/>
    <property type="match status" value="1"/>
</dbReference>
<organism evidence="3 4">
    <name type="scientific">Neotamlana nanhaiensis</name>
    <dbReference type="NCBI Taxonomy" id="1382798"/>
    <lineage>
        <taxon>Bacteria</taxon>
        <taxon>Pseudomonadati</taxon>
        <taxon>Bacteroidota</taxon>
        <taxon>Flavobacteriia</taxon>
        <taxon>Flavobacteriales</taxon>
        <taxon>Flavobacteriaceae</taxon>
        <taxon>Neotamlana</taxon>
    </lineage>
</organism>
<comment type="caution">
    <text evidence="3">The sequence shown here is derived from an EMBL/GenBank/DDBJ whole genome shotgun (WGS) entry which is preliminary data.</text>
</comment>
<dbReference type="Proteomes" id="UP000032361">
    <property type="component" value="Unassembled WGS sequence"/>
</dbReference>
<dbReference type="PANTHER" id="PTHR22916">
    <property type="entry name" value="GLYCOSYLTRANSFERASE"/>
    <property type="match status" value="1"/>
</dbReference>
<proteinExistence type="predicted"/>
<dbReference type="Gene3D" id="3.90.550.10">
    <property type="entry name" value="Spore Coat Polysaccharide Biosynthesis Protein SpsA, Chain A"/>
    <property type="match status" value="1"/>
</dbReference>